<dbReference type="VEuPathDB" id="TrichDB:TVAG_035790"/>
<keyword evidence="2" id="KW-1185">Reference proteome</keyword>
<dbReference type="EMBL" id="DS113183">
    <property type="protein sequence ID" value="EAY22555.1"/>
    <property type="molecule type" value="Genomic_DNA"/>
</dbReference>
<dbReference type="AlphaFoldDB" id="A2DAQ2"/>
<dbReference type="Gene3D" id="1.25.10.10">
    <property type="entry name" value="Leucine-rich Repeat Variant"/>
    <property type="match status" value="1"/>
</dbReference>
<dbReference type="SMR" id="A2DAQ2"/>
<dbReference type="InterPro" id="IPR011989">
    <property type="entry name" value="ARM-like"/>
</dbReference>
<gene>
    <name evidence="1" type="ORF">TVAG_035790</name>
</gene>
<dbReference type="InterPro" id="IPR016024">
    <property type="entry name" value="ARM-type_fold"/>
</dbReference>
<protein>
    <submittedName>
        <fullName evidence="1">Uncharacterized protein</fullName>
    </submittedName>
</protein>
<proteinExistence type="predicted"/>
<dbReference type="Proteomes" id="UP000001542">
    <property type="component" value="Unassembled WGS sequence"/>
</dbReference>
<dbReference type="SUPFAM" id="SSF48371">
    <property type="entry name" value="ARM repeat"/>
    <property type="match status" value="1"/>
</dbReference>
<dbReference type="VEuPathDB" id="TrichDB:TVAGG3_0812190"/>
<dbReference type="RefSeq" id="XP_001583541.1">
    <property type="nucleotide sequence ID" value="XM_001583491.1"/>
</dbReference>
<reference evidence="1" key="2">
    <citation type="journal article" date="2007" name="Science">
        <title>Draft genome sequence of the sexually transmitted pathogen Trichomonas vaginalis.</title>
        <authorList>
            <person name="Carlton J.M."/>
            <person name="Hirt R.P."/>
            <person name="Silva J.C."/>
            <person name="Delcher A.L."/>
            <person name="Schatz M."/>
            <person name="Zhao Q."/>
            <person name="Wortman J.R."/>
            <person name="Bidwell S.L."/>
            <person name="Alsmark U.C.M."/>
            <person name="Besteiro S."/>
            <person name="Sicheritz-Ponten T."/>
            <person name="Noel C.J."/>
            <person name="Dacks J.B."/>
            <person name="Foster P.G."/>
            <person name="Simillion C."/>
            <person name="Van de Peer Y."/>
            <person name="Miranda-Saavedra D."/>
            <person name="Barton G.J."/>
            <person name="Westrop G.D."/>
            <person name="Mueller S."/>
            <person name="Dessi D."/>
            <person name="Fiori P.L."/>
            <person name="Ren Q."/>
            <person name="Paulsen I."/>
            <person name="Zhang H."/>
            <person name="Bastida-Corcuera F.D."/>
            <person name="Simoes-Barbosa A."/>
            <person name="Brown M.T."/>
            <person name="Hayes R.D."/>
            <person name="Mukherjee M."/>
            <person name="Okumura C.Y."/>
            <person name="Schneider R."/>
            <person name="Smith A.J."/>
            <person name="Vanacova S."/>
            <person name="Villalvazo M."/>
            <person name="Haas B.J."/>
            <person name="Pertea M."/>
            <person name="Feldblyum T.V."/>
            <person name="Utterback T.R."/>
            <person name="Shu C.L."/>
            <person name="Osoegawa K."/>
            <person name="de Jong P.J."/>
            <person name="Hrdy I."/>
            <person name="Horvathova L."/>
            <person name="Zubacova Z."/>
            <person name="Dolezal P."/>
            <person name="Malik S.B."/>
            <person name="Logsdon J.M. Jr."/>
            <person name="Henze K."/>
            <person name="Gupta A."/>
            <person name="Wang C.C."/>
            <person name="Dunne R.L."/>
            <person name="Upcroft J.A."/>
            <person name="Upcroft P."/>
            <person name="White O."/>
            <person name="Salzberg S.L."/>
            <person name="Tang P."/>
            <person name="Chiu C.-H."/>
            <person name="Lee Y.-S."/>
            <person name="Embley T.M."/>
            <person name="Coombs G.H."/>
            <person name="Mottram J.C."/>
            <person name="Tachezy J."/>
            <person name="Fraser-Liggett C.M."/>
            <person name="Johnson P.J."/>
        </authorList>
    </citation>
    <scope>NUCLEOTIDE SEQUENCE [LARGE SCALE GENOMIC DNA]</scope>
    <source>
        <strain evidence="1">G3</strain>
    </source>
</reference>
<evidence type="ECO:0000313" key="1">
    <source>
        <dbReference type="EMBL" id="EAY22555.1"/>
    </source>
</evidence>
<reference evidence="1" key="1">
    <citation type="submission" date="2006-10" db="EMBL/GenBank/DDBJ databases">
        <authorList>
            <person name="Amadeo P."/>
            <person name="Zhao Q."/>
            <person name="Wortman J."/>
            <person name="Fraser-Liggett C."/>
            <person name="Carlton J."/>
        </authorList>
    </citation>
    <scope>NUCLEOTIDE SEQUENCE</scope>
    <source>
        <strain evidence="1">G3</strain>
    </source>
</reference>
<dbReference type="InParanoid" id="A2DAQ2"/>
<organism evidence="1 2">
    <name type="scientific">Trichomonas vaginalis (strain ATCC PRA-98 / G3)</name>
    <dbReference type="NCBI Taxonomy" id="412133"/>
    <lineage>
        <taxon>Eukaryota</taxon>
        <taxon>Metamonada</taxon>
        <taxon>Parabasalia</taxon>
        <taxon>Trichomonadida</taxon>
        <taxon>Trichomonadidae</taxon>
        <taxon>Trichomonas</taxon>
    </lineage>
</organism>
<name>A2DAQ2_TRIV3</name>
<dbReference type="KEGG" id="tva:5468111"/>
<sequence>MDDDYKDSQDSAYKSTAKLISHENPINIVSRPTKFSEDEAKVINFQLKMLLSPISSTSIEAAEELLVYTENRNGLKFLIKPEHIKRLVSLLQEDVNITIPLQFLNCMLNTKGIFMNAAMETNIFAILKVIIEGINDPDILQLSFDLLTIIIKYSQDYIAEAINCGVYDNLDMFPSNSSYIPSFASFLLTSLQQKKIPPNFYQKFISPLVNIYVFDDFDVKKCVIECFCILAEKTEDAEQILVDNAVISTFVDSVSLLDEQMSPLSMKLIWKIASFQNSHALSVQNNIFNVIKDIYSNSTQNIPNNFVFYTMKFVLQFLIEDSNDMYILLVSEFITTISVDFFYNLNIEAKISIIGMLRVFIQKCTQQLFVTSIDPELILAILELNDSNDSDLAYETVMITLELINKMTDDERYNPIKEYILSGEFHDYVDDLRDSEKQDLSERAVSLYNIVSQIANEE</sequence>
<accession>A2DAQ2</accession>
<evidence type="ECO:0000313" key="2">
    <source>
        <dbReference type="Proteomes" id="UP000001542"/>
    </source>
</evidence>